<reference evidence="2 3" key="1">
    <citation type="submission" date="2012-09" db="EMBL/GenBank/DDBJ databases">
        <authorList>
            <person name="Harkins D.M."/>
            <person name="Durkin A.S."/>
            <person name="Brinkac L.M."/>
            <person name="Selengut J.D."/>
            <person name="Sanka R."/>
            <person name="DePew J."/>
            <person name="Purushe J."/>
            <person name="Chanthongthip A."/>
            <person name="Lattana O."/>
            <person name="Phetsouvanh R."/>
            <person name="Newton P.N."/>
            <person name="Vinetz J.M."/>
            <person name="Sutton G.G."/>
            <person name="Nelson W.C."/>
            <person name="Fouts D.E."/>
        </authorList>
    </citation>
    <scope>NUCLEOTIDE SEQUENCE [LARGE SCALE GENOMIC DNA]</scope>
    <source>
        <strain evidence="2 3">UI 12621</strain>
    </source>
</reference>
<sequence>MFLEKIRKNDPIRLYDRFEQVYFSFFFAKLLITYYMQFSYFFTSNSR</sequence>
<organism evidence="2 3">
    <name type="scientific">Leptospira interrogans str. UI 12621</name>
    <dbReference type="NCBI Taxonomy" id="1049937"/>
    <lineage>
        <taxon>Bacteria</taxon>
        <taxon>Pseudomonadati</taxon>
        <taxon>Spirochaetota</taxon>
        <taxon>Spirochaetia</taxon>
        <taxon>Leptospirales</taxon>
        <taxon>Leptospiraceae</taxon>
        <taxon>Leptospira</taxon>
    </lineage>
</organism>
<keyword evidence="1" id="KW-0472">Membrane</keyword>
<keyword evidence="1" id="KW-0812">Transmembrane</keyword>
<dbReference type="AlphaFoldDB" id="A0A0F6HC69"/>
<accession>A0A0F6HC69</accession>
<proteinExistence type="predicted"/>
<protein>
    <submittedName>
        <fullName evidence="2">Uncharacterized protein</fullName>
    </submittedName>
</protein>
<evidence type="ECO:0000256" key="1">
    <source>
        <dbReference type="SAM" id="Phobius"/>
    </source>
</evidence>
<gene>
    <name evidence="2" type="ORF">LEP1GSC104_1753</name>
</gene>
<feature type="transmembrane region" description="Helical" evidence="1">
    <location>
        <begin position="21"/>
        <end position="42"/>
    </location>
</feature>
<dbReference type="EMBL" id="AHNQ02000019">
    <property type="protein sequence ID" value="EKO25897.1"/>
    <property type="molecule type" value="Genomic_DNA"/>
</dbReference>
<evidence type="ECO:0000313" key="3">
    <source>
        <dbReference type="Proteomes" id="UP000006324"/>
    </source>
</evidence>
<evidence type="ECO:0000313" key="2">
    <source>
        <dbReference type="EMBL" id="EKO25897.1"/>
    </source>
</evidence>
<dbReference type="Proteomes" id="UP000006324">
    <property type="component" value="Unassembled WGS sequence"/>
</dbReference>
<keyword evidence="1" id="KW-1133">Transmembrane helix</keyword>
<comment type="caution">
    <text evidence="2">The sequence shown here is derived from an EMBL/GenBank/DDBJ whole genome shotgun (WGS) entry which is preliminary data.</text>
</comment>
<name>A0A0F6HC69_LEPIR</name>